<dbReference type="EMBL" id="CP007493">
    <property type="protein sequence ID" value="AJB42370.1"/>
    <property type="molecule type" value="Genomic_DNA"/>
</dbReference>
<feature type="region of interest" description="Disordered" evidence="1">
    <location>
        <begin position="1"/>
        <end position="41"/>
    </location>
</feature>
<reference evidence="3" key="1">
    <citation type="book" date="2010" name="EXTREMOPHILES" publisher="0:0-0">
        <title>Complete genome sequences of ten hyperthermophilic archaea reveal their metabolic capabilities and possible ecological roles.</title>
        <editorList>
            <person name="?"/>
        </editorList>
        <authorList>
            <person name="Ravin N.V."/>
            <person name="Mardanov A.V."/>
            <person name="Bonch-Osmolovskaya E.A."/>
            <person name="Skryabin K.G."/>
        </authorList>
    </citation>
    <scope>NUCLEOTIDE SEQUENCE [LARGE SCALE GENOMIC DNA]</scope>
    <source>
        <strain evidence="3">1505</strain>
    </source>
</reference>
<organism evidence="2 3">
    <name type="scientific">Thermofilum adornatum 1505</name>
    <dbReference type="NCBI Taxonomy" id="697581"/>
    <lineage>
        <taxon>Archaea</taxon>
        <taxon>Thermoproteota</taxon>
        <taxon>Thermoprotei</taxon>
        <taxon>Thermofilales</taxon>
        <taxon>Thermofilaceae</taxon>
        <taxon>Thermofilum</taxon>
    </lineage>
</organism>
<gene>
    <name evidence="2" type="ORF">TCARB_1324</name>
</gene>
<dbReference type="AlphaFoldDB" id="A0A3G1A627"/>
<sequence>MQNCTGPLPPFASPSPARAPPIQEDVRMEKRPKARISPEPLPRKANEYIQFLKLSLGRNRGKIELNSL</sequence>
<dbReference type="STRING" id="697581.TCARB_1324"/>
<evidence type="ECO:0000313" key="2">
    <source>
        <dbReference type="EMBL" id="AJB42370.1"/>
    </source>
</evidence>
<dbReference type="Proteomes" id="UP000266720">
    <property type="component" value="Chromosome"/>
</dbReference>
<name>A0A3G1A627_9CREN</name>
<evidence type="ECO:0000313" key="3">
    <source>
        <dbReference type="Proteomes" id="UP000266720"/>
    </source>
</evidence>
<proteinExistence type="predicted"/>
<feature type="compositionally biased region" description="Pro residues" evidence="1">
    <location>
        <begin position="7"/>
        <end position="19"/>
    </location>
</feature>
<accession>A0A3G1A627</accession>
<evidence type="ECO:0000256" key="1">
    <source>
        <dbReference type="SAM" id="MobiDB-lite"/>
    </source>
</evidence>
<dbReference type="KEGG" id="tcb:TCARB_1324"/>
<protein>
    <submittedName>
        <fullName evidence="2">Uncharacterized protein</fullName>
    </submittedName>
</protein>
<dbReference type="RefSeq" id="WP_020961933.1">
    <property type="nucleotide sequence ID" value="NZ_CP007493.1"/>
</dbReference>
<dbReference type="GeneID" id="25406731"/>